<dbReference type="Gene3D" id="3.40.50.1820">
    <property type="entry name" value="alpha/beta hydrolase"/>
    <property type="match status" value="1"/>
</dbReference>
<dbReference type="Proteomes" id="UP000606991">
    <property type="component" value="Unassembled WGS sequence"/>
</dbReference>
<sequence length="256" mass="27729">MTTATAEAPAAAVLDSGAGPAVLLLHGWGATKELMNPVAVRLQGYRVVIPDLPGFGATPAPPQAWGVDEYAAWVIALLARLGIERAHVVGHSNGGRIAIALAAAHPERVDRLVLTNSAGIRPRHGVRDWLRVRTFKLLRAASRWGWLPAGVRREAERRAAQRGSADYRTASGTLRSSMVRLVNADMRPQLARLSASTLIIWGDQDRETPLPDARTMEALIPDAGLVVFEGAGHFAYAEQPDRFCRIVDVFLRGEGR</sequence>
<dbReference type="InterPro" id="IPR029058">
    <property type="entry name" value="AB_hydrolase_fold"/>
</dbReference>
<dbReference type="PRINTS" id="PR00111">
    <property type="entry name" value="ABHYDROLASE"/>
</dbReference>
<name>A0A2W5YZT7_9BACT</name>
<accession>A0A934N6T1</accession>
<dbReference type="PANTHER" id="PTHR43798">
    <property type="entry name" value="MONOACYLGLYCEROL LIPASE"/>
    <property type="match status" value="1"/>
</dbReference>
<feature type="domain" description="AB hydrolase-1" evidence="1">
    <location>
        <begin position="20"/>
        <end position="139"/>
    </location>
</feature>
<protein>
    <submittedName>
        <fullName evidence="3">Alpha/beta hydrolase</fullName>
    </submittedName>
</protein>
<dbReference type="EMBL" id="JAEKNS010000151">
    <property type="protein sequence ID" value="MBJ7596208.1"/>
    <property type="molecule type" value="Genomic_DNA"/>
</dbReference>
<dbReference type="Pfam" id="PF00561">
    <property type="entry name" value="Abhydrolase_1"/>
    <property type="match status" value="2"/>
</dbReference>
<organism evidence="3 4">
    <name type="scientific">Candidatus Aeolococcus gillhamiae</name>
    <dbReference type="NCBI Taxonomy" id="3127015"/>
    <lineage>
        <taxon>Bacteria</taxon>
        <taxon>Bacillati</taxon>
        <taxon>Candidatus Dormiibacterota</taxon>
        <taxon>Candidatus Dormibacteria</taxon>
        <taxon>Candidatus Aeolococcales</taxon>
        <taxon>Candidatus Aeolococcaceae</taxon>
        <taxon>Candidatus Aeolococcus</taxon>
    </lineage>
</organism>
<comment type="caution">
    <text evidence="3">The sequence shown here is derived from an EMBL/GenBank/DDBJ whole genome shotgun (WGS) entry which is preliminary data.</text>
</comment>
<evidence type="ECO:0000259" key="1">
    <source>
        <dbReference type="Pfam" id="PF00561"/>
    </source>
</evidence>
<keyword evidence="3" id="KW-0378">Hydrolase</keyword>
<dbReference type="GO" id="GO:0016020">
    <property type="term" value="C:membrane"/>
    <property type="evidence" value="ECO:0007669"/>
    <property type="project" value="TreeGrafter"/>
</dbReference>
<dbReference type="Proteomes" id="UP000248724">
    <property type="component" value="Unassembled WGS sequence"/>
</dbReference>
<dbReference type="AlphaFoldDB" id="A0A2W5YZT7"/>
<reference evidence="3" key="2">
    <citation type="submission" date="2018-05" db="EMBL/GenBank/DDBJ databases">
        <authorList>
            <person name="Ferrari B."/>
        </authorList>
    </citation>
    <scope>NUCLEOTIDE SEQUENCE</scope>
    <source>
        <strain evidence="3">RRmetagenome_bin12</strain>
    </source>
</reference>
<reference evidence="3 4" key="1">
    <citation type="journal article" date="2017" name="Nature">
        <title>Atmospheric trace gases support primary production in Antarctic desert surface soil.</title>
        <authorList>
            <person name="Ji M."/>
            <person name="Greening C."/>
            <person name="Vanwonterghem I."/>
            <person name="Carere C.R."/>
            <person name="Bay S.K."/>
            <person name="Steen J.A."/>
            <person name="Montgomery K."/>
            <person name="Lines T."/>
            <person name="Beardall J."/>
            <person name="van Dorst J."/>
            <person name="Snape I."/>
            <person name="Stott M.B."/>
            <person name="Hugenholtz P."/>
            <person name="Ferrari B.C."/>
        </authorList>
    </citation>
    <scope>NUCLEOTIDE SEQUENCE [LARGE SCALE GENOMIC DNA]</scope>
    <source>
        <strain evidence="3">RRmetagenome_bin12</strain>
    </source>
</reference>
<gene>
    <name evidence="3" type="ORF">DLM65_12600</name>
    <name evidence="2" type="ORF">JF886_15370</name>
</gene>
<evidence type="ECO:0000313" key="5">
    <source>
        <dbReference type="Proteomes" id="UP000606991"/>
    </source>
</evidence>
<evidence type="ECO:0000313" key="3">
    <source>
        <dbReference type="EMBL" id="PZR78493.1"/>
    </source>
</evidence>
<evidence type="ECO:0000313" key="2">
    <source>
        <dbReference type="EMBL" id="MBJ7596208.1"/>
    </source>
</evidence>
<dbReference type="EMBL" id="QHBU01000256">
    <property type="protein sequence ID" value="PZR78493.1"/>
    <property type="molecule type" value="Genomic_DNA"/>
</dbReference>
<proteinExistence type="predicted"/>
<dbReference type="GO" id="GO:0016787">
    <property type="term" value="F:hydrolase activity"/>
    <property type="evidence" value="ECO:0007669"/>
    <property type="project" value="UniProtKB-KW"/>
</dbReference>
<dbReference type="RefSeq" id="WP_337314039.1">
    <property type="nucleotide sequence ID" value="NZ_JAEKNS010000151.1"/>
</dbReference>
<dbReference type="InterPro" id="IPR050266">
    <property type="entry name" value="AB_hydrolase_sf"/>
</dbReference>
<reference evidence="2 5" key="3">
    <citation type="submission" date="2020-10" db="EMBL/GenBank/DDBJ databases">
        <title>Ca. Dormibacterota MAGs.</title>
        <authorList>
            <person name="Montgomery K."/>
        </authorList>
    </citation>
    <scope>NUCLEOTIDE SEQUENCE [LARGE SCALE GENOMIC DNA]</scope>
    <source>
        <strain evidence="2">SC8812_S17_18</strain>
    </source>
</reference>
<accession>A0A2W5YZT7</accession>
<dbReference type="PANTHER" id="PTHR43798:SF33">
    <property type="entry name" value="HYDROLASE, PUTATIVE (AFU_ORTHOLOGUE AFUA_2G14860)-RELATED"/>
    <property type="match status" value="1"/>
</dbReference>
<feature type="domain" description="AB hydrolase-1" evidence="1">
    <location>
        <begin position="156"/>
        <end position="239"/>
    </location>
</feature>
<dbReference type="InterPro" id="IPR000073">
    <property type="entry name" value="AB_hydrolase_1"/>
</dbReference>
<evidence type="ECO:0000313" key="4">
    <source>
        <dbReference type="Proteomes" id="UP000248724"/>
    </source>
</evidence>
<dbReference type="SUPFAM" id="SSF53474">
    <property type="entry name" value="alpha/beta-Hydrolases"/>
    <property type="match status" value="1"/>
</dbReference>